<evidence type="ECO:0000256" key="1">
    <source>
        <dbReference type="SAM" id="MobiDB-lite"/>
    </source>
</evidence>
<sequence>MASAHENLPEVAHGTSYPEVYHNTSHQHQQQQHQRQEPWSPHQSTVSSSYVKTEDYPQVVPDQNGTHGQNKNSRRTILGCVPIVFFLSVVIAFLAALVIGLAAGTGVTANKYHSLQASYSALVASNAASASGTPNYSKITNGCSDENESTTGTLYKPDFFGKPSFTMYCNKDALNTPFYSLFTADFNGCMSACASWNSYNASNSVCEGISFIPLWSDMVAAVKGKAPGDCYLKPGPQSVQKLQTPNIGTECHAAILNHNSTSKG</sequence>
<accession>A0A7S9KQJ3</accession>
<feature type="compositionally biased region" description="Polar residues" evidence="1">
    <location>
        <begin position="41"/>
        <end position="51"/>
    </location>
</feature>
<gene>
    <name evidence="3" type="ORF">C2857_007111</name>
</gene>
<dbReference type="EMBL" id="CP031386">
    <property type="protein sequence ID" value="QPG97974.1"/>
    <property type="molecule type" value="Genomic_DNA"/>
</dbReference>
<dbReference type="AlphaFoldDB" id="A0A7S9KQJ3"/>
<keyword evidence="2" id="KW-0472">Membrane</keyword>
<evidence type="ECO:0000313" key="3">
    <source>
        <dbReference type="EMBL" id="QPG97974.1"/>
    </source>
</evidence>
<feature type="transmembrane region" description="Helical" evidence="2">
    <location>
        <begin position="77"/>
        <end position="103"/>
    </location>
</feature>
<organism evidence="3 4">
    <name type="scientific">Epichloe festucae (strain Fl1)</name>
    <dbReference type="NCBI Taxonomy" id="877507"/>
    <lineage>
        <taxon>Eukaryota</taxon>
        <taxon>Fungi</taxon>
        <taxon>Dikarya</taxon>
        <taxon>Ascomycota</taxon>
        <taxon>Pezizomycotina</taxon>
        <taxon>Sordariomycetes</taxon>
        <taxon>Hypocreomycetidae</taxon>
        <taxon>Hypocreales</taxon>
        <taxon>Clavicipitaceae</taxon>
        <taxon>Epichloe</taxon>
    </lineage>
</organism>
<protein>
    <submittedName>
        <fullName evidence="3">Uncharacterized protein</fullName>
    </submittedName>
</protein>
<evidence type="ECO:0000313" key="4">
    <source>
        <dbReference type="Proteomes" id="UP000594364"/>
    </source>
</evidence>
<evidence type="ECO:0000256" key="2">
    <source>
        <dbReference type="SAM" id="Phobius"/>
    </source>
</evidence>
<feature type="region of interest" description="Disordered" evidence="1">
    <location>
        <begin position="23"/>
        <end position="51"/>
    </location>
</feature>
<keyword evidence="2" id="KW-0812">Transmembrane</keyword>
<dbReference type="OrthoDB" id="5358884at2759"/>
<keyword evidence="4" id="KW-1185">Reference proteome</keyword>
<dbReference type="Proteomes" id="UP000594364">
    <property type="component" value="Chromosome 2"/>
</dbReference>
<proteinExistence type="predicted"/>
<name>A0A7S9KQJ3_EPIFF</name>
<keyword evidence="2" id="KW-1133">Transmembrane helix</keyword>
<reference evidence="3 4" key="1">
    <citation type="journal article" date="2018" name="PLoS Genet.">
        <title>Repeat elements organise 3D genome structure and mediate transcription in the filamentous fungus Epichloe festucae.</title>
        <authorList>
            <person name="Winter D.J."/>
            <person name="Ganley A.R.D."/>
            <person name="Young C.A."/>
            <person name="Liachko I."/>
            <person name="Schardl C.L."/>
            <person name="Dupont P.Y."/>
            <person name="Berry D."/>
            <person name="Ram A."/>
            <person name="Scott B."/>
            <person name="Cox M.P."/>
        </authorList>
    </citation>
    <scope>NUCLEOTIDE SEQUENCE [LARGE SCALE GENOMIC DNA]</scope>
    <source>
        <strain evidence="3 4">Fl1</strain>
    </source>
</reference>